<proteinExistence type="predicted"/>
<protein>
    <submittedName>
        <fullName evidence="1">Minor capsid protein</fullName>
    </submittedName>
</protein>
<evidence type="ECO:0000313" key="1">
    <source>
        <dbReference type="EMBL" id="DAF85647.1"/>
    </source>
</evidence>
<sequence>MAMIKGITVTLYERKKTGEDPFGNPVYEEYPVEVENVLVAPASTTEVLDTLNLTGKKAVYNIAIPKGDEHIWKDNRVDFFGLSWRVISLPQRGIDENIPLGWNEKWMVERYE</sequence>
<dbReference type="EMBL" id="BK015928">
    <property type="protein sequence ID" value="DAF85647.1"/>
    <property type="molecule type" value="Genomic_DNA"/>
</dbReference>
<organism evidence="1">
    <name type="scientific">Siphoviridae sp. ctYcY12</name>
    <dbReference type="NCBI Taxonomy" id="2825550"/>
    <lineage>
        <taxon>Viruses</taxon>
        <taxon>Duplodnaviria</taxon>
        <taxon>Heunggongvirae</taxon>
        <taxon>Uroviricota</taxon>
        <taxon>Caudoviricetes</taxon>
    </lineage>
</organism>
<name>A0A8S5TU07_9CAUD</name>
<accession>A0A8S5TU07</accession>
<reference evidence="1" key="1">
    <citation type="journal article" date="2021" name="Proc. Natl. Acad. Sci. U.S.A.">
        <title>A Catalog of Tens of Thousands of Viruses from Human Metagenomes Reveals Hidden Associations with Chronic Diseases.</title>
        <authorList>
            <person name="Tisza M.J."/>
            <person name="Buck C.B."/>
        </authorList>
    </citation>
    <scope>NUCLEOTIDE SEQUENCE</scope>
    <source>
        <strain evidence="1">CtYcY12</strain>
    </source>
</reference>